<dbReference type="AlphaFoldDB" id="A0A934UUC6"/>
<evidence type="ECO:0000313" key="3">
    <source>
        <dbReference type="Proteomes" id="UP000608530"/>
    </source>
</evidence>
<gene>
    <name evidence="2" type="ORF">JD276_04450</name>
</gene>
<reference evidence="2" key="1">
    <citation type="submission" date="2020-12" db="EMBL/GenBank/DDBJ databases">
        <title>Leucobacter sp. CAS1, isolated from Chromium sludge.</title>
        <authorList>
            <person name="Xu Z."/>
        </authorList>
    </citation>
    <scope>NUCLEOTIDE SEQUENCE</scope>
    <source>
        <strain evidence="2">CSA1</strain>
    </source>
</reference>
<evidence type="ECO:0000313" key="2">
    <source>
        <dbReference type="EMBL" id="MBK0418281.1"/>
    </source>
</evidence>
<keyword evidence="3" id="KW-1185">Reference proteome</keyword>
<dbReference type="RefSeq" id="WP_200114310.1">
    <property type="nucleotide sequence ID" value="NZ_JAEHOH010000006.1"/>
</dbReference>
<dbReference type="Proteomes" id="UP000608530">
    <property type="component" value="Unassembled WGS sequence"/>
</dbReference>
<accession>A0A934UUC6</accession>
<evidence type="ECO:0000256" key="1">
    <source>
        <dbReference type="SAM" id="MobiDB-lite"/>
    </source>
</evidence>
<sequence length="128" mass="13648">MSDLDDLHRDLGTVPRYSQRFVHAALGKTALGMKKSWQEHAAGPSGSHARGYPFSVDYDVTGDFPRYEAEVGPNLGRGQGALGILEDAPGGVSAAPQKARPKVVSDNEADFEKGLDKAVDDALRRAGL</sequence>
<protein>
    <submittedName>
        <fullName evidence="2">Uncharacterized protein</fullName>
    </submittedName>
</protein>
<organism evidence="2 3">
    <name type="scientific">Leucobacter chromiisoli</name>
    <dbReference type="NCBI Taxonomy" id="2796471"/>
    <lineage>
        <taxon>Bacteria</taxon>
        <taxon>Bacillati</taxon>
        <taxon>Actinomycetota</taxon>
        <taxon>Actinomycetes</taxon>
        <taxon>Micrococcales</taxon>
        <taxon>Microbacteriaceae</taxon>
        <taxon>Leucobacter</taxon>
    </lineage>
</organism>
<comment type="caution">
    <text evidence="2">The sequence shown here is derived from an EMBL/GenBank/DDBJ whole genome shotgun (WGS) entry which is preliminary data.</text>
</comment>
<feature type="region of interest" description="Disordered" evidence="1">
    <location>
        <begin position="88"/>
        <end position="108"/>
    </location>
</feature>
<proteinExistence type="predicted"/>
<dbReference type="EMBL" id="JAEHOH010000006">
    <property type="protein sequence ID" value="MBK0418281.1"/>
    <property type="molecule type" value="Genomic_DNA"/>
</dbReference>
<name>A0A934UUC6_9MICO</name>